<dbReference type="AlphaFoldDB" id="A0AAU9JKZ5"/>
<feature type="compositionally biased region" description="Basic residues" evidence="1">
    <location>
        <begin position="300"/>
        <end position="310"/>
    </location>
</feature>
<feature type="region of interest" description="Disordered" evidence="1">
    <location>
        <begin position="1"/>
        <end position="21"/>
    </location>
</feature>
<organism evidence="2 3">
    <name type="scientific">Blepharisma stoltei</name>
    <dbReference type="NCBI Taxonomy" id="1481888"/>
    <lineage>
        <taxon>Eukaryota</taxon>
        <taxon>Sar</taxon>
        <taxon>Alveolata</taxon>
        <taxon>Ciliophora</taxon>
        <taxon>Postciliodesmatophora</taxon>
        <taxon>Heterotrichea</taxon>
        <taxon>Heterotrichida</taxon>
        <taxon>Blepharismidae</taxon>
        <taxon>Blepharisma</taxon>
    </lineage>
</organism>
<evidence type="ECO:0000313" key="2">
    <source>
        <dbReference type="EMBL" id="CAG9326300.1"/>
    </source>
</evidence>
<feature type="compositionally biased region" description="Basic residues" evidence="1">
    <location>
        <begin position="1"/>
        <end position="12"/>
    </location>
</feature>
<dbReference type="Proteomes" id="UP001162131">
    <property type="component" value="Unassembled WGS sequence"/>
</dbReference>
<feature type="compositionally biased region" description="Basic and acidic residues" evidence="1">
    <location>
        <begin position="320"/>
        <end position="331"/>
    </location>
</feature>
<sequence length="374" mass="42798">MGKKNTKRKPKGSSKAPKLLHDIEVDSLTSDSQNDFSLLRVSENLPESPENLIPENADDLREEVIESISQIYTEFLNDYISCKNKRLSSKNPLEKRQTYNLVVDRDFRKKLRHELKQLIYSEGSRSELNSALFEGVHIFIDSLNEQISELTGKSKMLQIICIAEAYHTLQNAATQIGKIVSCLFEGPIASFDTINKLVFHEKIVKNNASLIDYVKTQDPRHHAVQMITKMERELKYALTILASATNPIPPPKPYFDECDLQTHFSDDSYSDSEEEFQGEPLHNMPLDELVSYIEGEPHNSPKRSKKKNKSKASTAATSPTREDEINSDSLDKEIEDFEKRLELSSIQEKQKIKPKLSNDFLNRLKIQIKELKSN</sequence>
<protein>
    <submittedName>
        <fullName evidence="2">Uncharacterized protein</fullName>
    </submittedName>
</protein>
<keyword evidence="3" id="KW-1185">Reference proteome</keyword>
<name>A0AAU9JKZ5_9CILI</name>
<reference evidence="2" key="1">
    <citation type="submission" date="2021-09" db="EMBL/GenBank/DDBJ databases">
        <authorList>
            <consortium name="AG Swart"/>
            <person name="Singh M."/>
            <person name="Singh A."/>
            <person name="Seah K."/>
            <person name="Emmerich C."/>
        </authorList>
    </citation>
    <scope>NUCLEOTIDE SEQUENCE</scope>
    <source>
        <strain evidence="2">ATCC30299</strain>
    </source>
</reference>
<dbReference type="EMBL" id="CAJZBQ010000040">
    <property type="protein sequence ID" value="CAG9326300.1"/>
    <property type="molecule type" value="Genomic_DNA"/>
</dbReference>
<feature type="region of interest" description="Disordered" evidence="1">
    <location>
        <begin position="294"/>
        <end position="331"/>
    </location>
</feature>
<evidence type="ECO:0000256" key="1">
    <source>
        <dbReference type="SAM" id="MobiDB-lite"/>
    </source>
</evidence>
<comment type="caution">
    <text evidence="2">The sequence shown here is derived from an EMBL/GenBank/DDBJ whole genome shotgun (WGS) entry which is preliminary data.</text>
</comment>
<evidence type="ECO:0000313" key="3">
    <source>
        <dbReference type="Proteomes" id="UP001162131"/>
    </source>
</evidence>
<accession>A0AAU9JKZ5</accession>
<gene>
    <name evidence="2" type="ORF">BSTOLATCC_MIC40729</name>
</gene>
<proteinExistence type="predicted"/>